<proteinExistence type="predicted"/>
<evidence type="ECO:0000256" key="1">
    <source>
        <dbReference type="SAM" id="MobiDB-lite"/>
    </source>
</evidence>
<feature type="compositionally biased region" description="Basic and acidic residues" evidence="1">
    <location>
        <begin position="1"/>
        <end position="21"/>
    </location>
</feature>
<feature type="compositionally biased region" description="Basic and acidic residues" evidence="1">
    <location>
        <begin position="156"/>
        <end position="192"/>
    </location>
</feature>
<name>A0A0L0N798_TOLOC</name>
<dbReference type="AlphaFoldDB" id="A0A0L0N798"/>
<organism evidence="2 3">
    <name type="scientific">Tolypocladium ophioglossoides (strain CBS 100239)</name>
    <name type="common">Snaketongue truffleclub</name>
    <name type="synonym">Elaphocordyceps ophioglossoides</name>
    <dbReference type="NCBI Taxonomy" id="1163406"/>
    <lineage>
        <taxon>Eukaryota</taxon>
        <taxon>Fungi</taxon>
        <taxon>Dikarya</taxon>
        <taxon>Ascomycota</taxon>
        <taxon>Pezizomycotina</taxon>
        <taxon>Sordariomycetes</taxon>
        <taxon>Hypocreomycetidae</taxon>
        <taxon>Hypocreales</taxon>
        <taxon>Ophiocordycipitaceae</taxon>
        <taxon>Tolypocladium</taxon>
    </lineage>
</organism>
<accession>A0A0L0N798</accession>
<reference evidence="2 3" key="1">
    <citation type="journal article" date="2015" name="BMC Genomics">
        <title>The genome of the truffle-parasite Tolypocladium ophioglossoides and the evolution of antifungal peptaibiotics.</title>
        <authorList>
            <person name="Quandt C.A."/>
            <person name="Bushley K.E."/>
            <person name="Spatafora J.W."/>
        </authorList>
    </citation>
    <scope>NUCLEOTIDE SEQUENCE [LARGE SCALE GENOMIC DNA]</scope>
    <source>
        <strain evidence="2 3">CBS 100239</strain>
    </source>
</reference>
<feature type="region of interest" description="Disordered" evidence="1">
    <location>
        <begin position="155"/>
        <end position="198"/>
    </location>
</feature>
<evidence type="ECO:0000313" key="2">
    <source>
        <dbReference type="EMBL" id="KND89901.1"/>
    </source>
</evidence>
<protein>
    <submittedName>
        <fullName evidence="2">Uncharacterized protein</fullName>
    </submittedName>
</protein>
<dbReference type="EMBL" id="LFRF01000016">
    <property type="protein sequence ID" value="KND89901.1"/>
    <property type="molecule type" value="Genomic_DNA"/>
</dbReference>
<sequence length="198" mass="22043">MRETRFRGEGSEGRKFQEDNSTKYMRTQAALGVPPAVDDESDPMAYNLYKRRFSSLIGVLHHRLDNVRRAGREVNTAERWRGARDDGSTNSFVERQLAGAGAAIAEAGALDKRNKSKFYREGQEKVAFAEDAMEIAWNRICEFLKVEVPEEGDPLWGRRADKLIDTSRRAAKDEKKTEEEAKAASSGGRKEGGGGGAM</sequence>
<keyword evidence="3" id="KW-1185">Reference proteome</keyword>
<feature type="region of interest" description="Disordered" evidence="1">
    <location>
        <begin position="1"/>
        <end position="23"/>
    </location>
</feature>
<evidence type="ECO:0000313" key="3">
    <source>
        <dbReference type="Proteomes" id="UP000036947"/>
    </source>
</evidence>
<comment type="caution">
    <text evidence="2">The sequence shown here is derived from an EMBL/GenBank/DDBJ whole genome shotgun (WGS) entry which is preliminary data.</text>
</comment>
<gene>
    <name evidence="2" type="ORF">TOPH_05518</name>
</gene>
<dbReference type="Proteomes" id="UP000036947">
    <property type="component" value="Unassembled WGS sequence"/>
</dbReference>